<accession>A0AAP0IGR3</accession>
<dbReference type="GO" id="GO:0005794">
    <property type="term" value="C:Golgi apparatus"/>
    <property type="evidence" value="ECO:0007669"/>
    <property type="project" value="TreeGrafter"/>
</dbReference>
<keyword evidence="9" id="KW-0325">Glycoprotein</keyword>
<dbReference type="EMBL" id="JBBNAF010000009">
    <property type="protein sequence ID" value="KAK9115249.1"/>
    <property type="molecule type" value="Genomic_DNA"/>
</dbReference>
<gene>
    <name evidence="13" type="ORF">Syun_022046</name>
</gene>
<dbReference type="InterPro" id="IPR036047">
    <property type="entry name" value="F-box-like_dom_sf"/>
</dbReference>
<evidence type="ECO:0000256" key="3">
    <source>
        <dbReference type="ARBA" id="ARBA00011720"/>
    </source>
</evidence>
<proteinExistence type="inferred from homology"/>
<feature type="compositionally biased region" description="Basic residues" evidence="11">
    <location>
        <begin position="366"/>
        <end position="375"/>
    </location>
</feature>
<dbReference type="PANTHER" id="PTHR13448:SF0">
    <property type="entry name" value="TRANSMEMBRANE PROTEIN 214"/>
    <property type="match status" value="1"/>
</dbReference>
<dbReference type="PROSITE" id="PS50181">
    <property type="entry name" value="FBOX"/>
    <property type="match status" value="1"/>
</dbReference>
<evidence type="ECO:0000256" key="9">
    <source>
        <dbReference type="ARBA" id="ARBA00023180"/>
    </source>
</evidence>
<comment type="caution">
    <text evidence="13">The sequence shown here is derived from an EMBL/GenBank/DDBJ whole genome shotgun (WGS) entry which is preliminary data.</text>
</comment>
<dbReference type="InterPro" id="IPR001810">
    <property type="entry name" value="F-box_dom"/>
</dbReference>
<reference evidence="13 14" key="1">
    <citation type="submission" date="2024-01" db="EMBL/GenBank/DDBJ databases">
        <title>Genome assemblies of Stephania.</title>
        <authorList>
            <person name="Yang L."/>
        </authorList>
    </citation>
    <scope>NUCLEOTIDE SEQUENCE [LARGE SCALE GENOMIC DNA]</scope>
    <source>
        <strain evidence="13">YNDBR</strain>
        <tissue evidence="13">Leaf</tissue>
    </source>
</reference>
<evidence type="ECO:0000313" key="13">
    <source>
        <dbReference type="EMBL" id="KAK9115249.1"/>
    </source>
</evidence>
<keyword evidence="5" id="KW-0053">Apoptosis</keyword>
<organism evidence="13 14">
    <name type="scientific">Stephania yunnanensis</name>
    <dbReference type="NCBI Taxonomy" id="152371"/>
    <lineage>
        <taxon>Eukaryota</taxon>
        <taxon>Viridiplantae</taxon>
        <taxon>Streptophyta</taxon>
        <taxon>Embryophyta</taxon>
        <taxon>Tracheophyta</taxon>
        <taxon>Spermatophyta</taxon>
        <taxon>Magnoliopsida</taxon>
        <taxon>Ranunculales</taxon>
        <taxon>Menispermaceae</taxon>
        <taxon>Menispermoideae</taxon>
        <taxon>Cissampelideae</taxon>
        <taxon>Stephania</taxon>
    </lineage>
</organism>
<comment type="subunit">
    <text evidence="3">Constitutively interacts with CASP4; required for the localization of procaspase 4 to the ER.</text>
</comment>
<evidence type="ECO:0000256" key="6">
    <source>
        <dbReference type="ARBA" id="ARBA00022824"/>
    </source>
</evidence>
<dbReference type="Proteomes" id="UP001420932">
    <property type="component" value="Unassembled WGS sequence"/>
</dbReference>
<evidence type="ECO:0000313" key="14">
    <source>
        <dbReference type="Proteomes" id="UP001420932"/>
    </source>
</evidence>
<comment type="subcellular location">
    <subcellularLocation>
        <location evidence="1">Endoplasmic reticulum membrane</location>
        <topology evidence="1">Multi-pass membrane protein</topology>
    </subcellularLocation>
</comment>
<protein>
    <recommendedName>
        <fullName evidence="12">F-box domain-containing protein</fullName>
    </recommendedName>
</protein>
<evidence type="ECO:0000256" key="10">
    <source>
        <dbReference type="ARBA" id="ARBA00024938"/>
    </source>
</evidence>
<evidence type="ECO:0000256" key="7">
    <source>
        <dbReference type="ARBA" id="ARBA00022989"/>
    </source>
</evidence>
<evidence type="ECO:0000256" key="5">
    <source>
        <dbReference type="ARBA" id="ARBA00022703"/>
    </source>
</evidence>
<keyword evidence="7" id="KW-1133">Transmembrane helix</keyword>
<dbReference type="PANTHER" id="PTHR13448">
    <property type="entry name" value="TRANSMEMBRANE PROTEIN 214"/>
    <property type="match status" value="1"/>
</dbReference>
<evidence type="ECO:0000256" key="11">
    <source>
        <dbReference type="SAM" id="MobiDB-lite"/>
    </source>
</evidence>
<name>A0AAP0IGR3_9MAGN</name>
<dbReference type="SUPFAM" id="SSF81383">
    <property type="entry name" value="F-box domain"/>
    <property type="match status" value="1"/>
</dbReference>
<feature type="region of interest" description="Disordered" evidence="11">
    <location>
        <begin position="321"/>
        <end position="375"/>
    </location>
</feature>
<keyword evidence="4" id="KW-0812">Transmembrane</keyword>
<keyword evidence="6" id="KW-0256">Endoplasmic reticulum</keyword>
<dbReference type="Pfam" id="PF00646">
    <property type="entry name" value="F-box"/>
    <property type="match status" value="1"/>
</dbReference>
<feature type="domain" description="F-box" evidence="12">
    <location>
        <begin position="11"/>
        <end position="58"/>
    </location>
</feature>
<comment type="function">
    <text evidence="10">Critical mediator, in cooperation with CASP4, of endoplasmic reticulum-stress induced apoptosis. Required or the activation of CASP4 following endoplasmic reticulum stress.</text>
</comment>
<sequence length="570" mass="64349">MDRDKSTNMWSSSSIALPEEVIKHIFTFMAPKDLIQTSLLSKNYRTFWTTNNNNLRFAITNVYSMNLFHQFLLRRRAMNTATILQRVRIQWWPLCESKFINKLIATALIHGVKHLEISLAPRSAEFIVRPHYLTPYTIPPAMLAAPSLETLTLERVWLDGGVPVAWPDLEGLVLVDCGFGGNNGRVVLRGELRRMEVVTYHVPRQVQGDRVEESAVVEMETPRVEFVSYSYQYGSIKCWFGRVEAWDGDVDVDEWFDTCRIWSRVQQGCCGSQAPLELAHHVRVVADGTFHVLEGTISTLASLLKAYGKRISDEAEEAAAAEEDEAVLRRRQRRRSEDEMDGSYGDGGGEVSGSGAENGAAEAKKPKEKKLKKPRVTVPEVAMRIDSPDLAAFLLDISGSYESQEDIQLMRFADYFARVFSSVTAAQFPWTKMFKEFRVAKIAEIPVCYLPEPVYKTSVDWISKRSSESLGSFVVWLLDGILADLANQQASAKGSKKVTQHAPSKAQGSYESQEDIQLMRFADYFARVFSSVTAAQFPWTKMFKEFRVAKIAEVSFALLLSLSLELVRTL</sequence>
<dbReference type="GO" id="GO:0005789">
    <property type="term" value="C:endoplasmic reticulum membrane"/>
    <property type="evidence" value="ECO:0007669"/>
    <property type="project" value="UniProtKB-SubCell"/>
</dbReference>
<evidence type="ECO:0000256" key="1">
    <source>
        <dbReference type="ARBA" id="ARBA00004477"/>
    </source>
</evidence>
<dbReference type="InterPro" id="IPR019308">
    <property type="entry name" value="TMEM214"/>
</dbReference>
<evidence type="ECO:0000259" key="12">
    <source>
        <dbReference type="PROSITE" id="PS50181"/>
    </source>
</evidence>
<evidence type="ECO:0000256" key="4">
    <source>
        <dbReference type="ARBA" id="ARBA00022692"/>
    </source>
</evidence>
<evidence type="ECO:0000256" key="8">
    <source>
        <dbReference type="ARBA" id="ARBA00023136"/>
    </source>
</evidence>
<comment type="similarity">
    <text evidence="2">Belongs to the TMEM214 family.</text>
</comment>
<keyword evidence="8" id="KW-0472">Membrane</keyword>
<keyword evidence="14" id="KW-1185">Reference proteome</keyword>
<dbReference type="AlphaFoldDB" id="A0AAP0IGR3"/>
<evidence type="ECO:0000256" key="2">
    <source>
        <dbReference type="ARBA" id="ARBA00007984"/>
    </source>
</evidence>